<evidence type="ECO:0000313" key="2">
    <source>
        <dbReference type="EMBL" id="QRD06387.1"/>
    </source>
</evidence>
<evidence type="ECO:0000256" key="1">
    <source>
        <dbReference type="SAM" id="MobiDB-lite"/>
    </source>
</evidence>
<accession>A0A7U2IAQ2</accession>
<organism evidence="2 3">
    <name type="scientific">Phaeosphaeria nodorum (strain SN15 / ATCC MYA-4574 / FGSC 10173)</name>
    <name type="common">Glume blotch fungus</name>
    <name type="synonym">Parastagonospora nodorum</name>
    <dbReference type="NCBI Taxonomy" id="321614"/>
    <lineage>
        <taxon>Eukaryota</taxon>
        <taxon>Fungi</taxon>
        <taxon>Dikarya</taxon>
        <taxon>Ascomycota</taxon>
        <taxon>Pezizomycotina</taxon>
        <taxon>Dothideomycetes</taxon>
        <taxon>Pleosporomycetidae</taxon>
        <taxon>Pleosporales</taxon>
        <taxon>Pleosporineae</taxon>
        <taxon>Phaeosphaeriaceae</taxon>
        <taxon>Parastagonospora</taxon>
    </lineage>
</organism>
<name>A0A7U2IAQ2_PHANO</name>
<evidence type="ECO:0000313" key="3">
    <source>
        <dbReference type="Proteomes" id="UP000663193"/>
    </source>
</evidence>
<feature type="region of interest" description="Disordered" evidence="1">
    <location>
        <begin position="1"/>
        <end position="38"/>
    </location>
</feature>
<feature type="compositionally biased region" description="Polar residues" evidence="1">
    <location>
        <begin position="19"/>
        <end position="37"/>
    </location>
</feature>
<protein>
    <submittedName>
        <fullName evidence="2">Uncharacterized protein</fullName>
    </submittedName>
</protein>
<sequence>MNGSVNKSPDPRTMAAENTLDSSAATDPGESTPTTFHGRSRLPAQLKLEILSHHVPVAQEITWSNHREQLRPTLSKIFQTCNRELVTLCLDIYYSMNTFLASCLRPKSRKFDTSPPPTYGYLIRSLETRFYISWDPSIASYTTSPFLRLLFHDQKYTGTHSSLTWQENFPNLKELKLIIVFISNGKIYWKDECSSCWFVPAHYDGLRNWLKTTEIRLKGQNVTVRLVFNSRCDCQCGKSTELLIKNMATRNNSV</sequence>
<dbReference type="OrthoDB" id="3801236at2759"/>
<dbReference type="VEuPathDB" id="FungiDB:JI435_117670"/>
<dbReference type="EMBL" id="CP069042">
    <property type="protein sequence ID" value="QRD06387.1"/>
    <property type="molecule type" value="Genomic_DNA"/>
</dbReference>
<reference evidence="3" key="1">
    <citation type="journal article" date="2021" name="BMC Genomics">
        <title>Chromosome-level genome assembly and manually-curated proteome of model necrotroph Parastagonospora nodorum Sn15 reveals a genome-wide trove of candidate effector homologs, and redundancy of virulence-related functions within an accessory chromosome.</title>
        <authorList>
            <person name="Bertazzoni S."/>
            <person name="Jones D.A.B."/>
            <person name="Phan H.T."/>
            <person name="Tan K.-C."/>
            <person name="Hane J.K."/>
        </authorList>
    </citation>
    <scope>NUCLEOTIDE SEQUENCE [LARGE SCALE GENOMIC DNA]</scope>
    <source>
        <strain evidence="3">SN15 / ATCC MYA-4574 / FGSC 10173)</strain>
    </source>
</reference>
<dbReference type="AlphaFoldDB" id="A0A7U2IAQ2"/>
<proteinExistence type="predicted"/>
<keyword evidence="3" id="KW-1185">Reference proteome</keyword>
<gene>
    <name evidence="2" type="ORF">JI435_117670</name>
</gene>
<dbReference type="Proteomes" id="UP000663193">
    <property type="component" value="Chromosome 20"/>
</dbReference>